<name>A0ABW1EIT8_9BACT</name>
<keyword evidence="1" id="KW-0597">Phosphoprotein</keyword>
<organism evidence="3 4">
    <name type="scientific">Acidicapsa dinghuensis</name>
    <dbReference type="NCBI Taxonomy" id="2218256"/>
    <lineage>
        <taxon>Bacteria</taxon>
        <taxon>Pseudomonadati</taxon>
        <taxon>Acidobacteriota</taxon>
        <taxon>Terriglobia</taxon>
        <taxon>Terriglobales</taxon>
        <taxon>Acidobacteriaceae</taxon>
        <taxon>Acidicapsa</taxon>
    </lineage>
</organism>
<accession>A0ABW1EIT8</accession>
<dbReference type="Proteomes" id="UP001596091">
    <property type="component" value="Unassembled WGS sequence"/>
</dbReference>
<dbReference type="Pfam" id="PF01627">
    <property type="entry name" value="Hpt"/>
    <property type="match status" value="1"/>
</dbReference>
<dbReference type="EMBL" id="JBHSPH010000006">
    <property type="protein sequence ID" value="MFC5863776.1"/>
    <property type="molecule type" value="Genomic_DNA"/>
</dbReference>
<evidence type="ECO:0000313" key="3">
    <source>
        <dbReference type="EMBL" id="MFC5863776.1"/>
    </source>
</evidence>
<reference evidence="4" key="1">
    <citation type="journal article" date="2019" name="Int. J. Syst. Evol. Microbiol.">
        <title>The Global Catalogue of Microorganisms (GCM) 10K type strain sequencing project: providing services to taxonomists for standard genome sequencing and annotation.</title>
        <authorList>
            <consortium name="The Broad Institute Genomics Platform"/>
            <consortium name="The Broad Institute Genome Sequencing Center for Infectious Disease"/>
            <person name="Wu L."/>
            <person name="Ma J."/>
        </authorList>
    </citation>
    <scope>NUCLEOTIDE SEQUENCE [LARGE SCALE GENOMIC DNA]</scope>
    <source>
        <strain evidence="4">JCM 4087</strain>
    </source>
</reference>
<keyword evidence="4" id="KW-1185">Reference proteome</keyword>
<dbReference type="InterPro" id="IPR036641">
    <property type="entry name" value="HPT_dom_sf"/>
</dbReference>
<gene>
    <name evidence="3" type="ORF">ACFPT7_15820</name>
</gene>
<dbReference type="PROSITE" id="PS50894">
    <property type="entry name" value="HPT"/>
    <property type="match status" value="1"/>
</dbReference>
<comment type="caution">
    <text evidence="3">The sequence shown here is derived from an EMBL/GenBank/DDBJ whole genome shotgun (WGS) entry which is preliminary data.</text>
</comment>
<protein>
    <submittedName>
        <fullName evidence="3">Hpt domain-containing protein</fullName>
    </submittedName>
</protein>
<sequence>MTSESKTVPPSMVDAMARLWAKFLPEIERRVASLEAAAGAMQDGSLTAEQQAVAHADAHKLAGSLGTFGLQRGTELAREGELMLADTATANDSAALESIVREIKDLIASRG</sequence>
<evidence type="ECO:0000259" key="2">
    <source>
        <dbReference type="PROSITE" id="PS50894"/>
    </source>
</evidence>
<dbReference type="SUPFAM" id="SSF47226">
    <property type="entry name" value="Histidine-containing phosphotransfer domain, HPT domain"/>
    <property type="match status" value="1"/>
</dbReference>
<evidence type="ECO:0000256" key="1">
    <source>
        <dbReference type="PROSITE-ProRule" id="PRU00110"/>
    </source>
</evidence>
<dbReference type="InterPro" id="IPR008207">
    <property type="entry name" value="Sig_transdc_His_kin_Hpt_dom"/>
</dbReference>
<feature type="domain" description="HPt" evidence="2">
    <location>
        <begin position="12"/>
        <end position="111"/>
    </location>
</feature>
<dbReference type="Gene3D" id="1.20.120.160">
    <property type="entry name" value="HPT domain"/>
    <property type="match status" value="1"/>
</dbReference>
<feature type="modified residue" description="Phosphohistidine" evidence="1">
    <location>
        <position position="59"/>
    </location>
</feature>
<proteinExistence type="predicted"/>
<dbReference type="RefSeq" id="WP_263342449.1">
    <property type="nucleotide sequence ID" value="NZ_JAGSYH010000012.1"/>
</dbReference>
<evidence type="ECO:0000313" key="4">
    <source>
        <dbReference type="Proteomes" id="UP001596091"/>
    </source>
</evidence>